<evidence type="ECO:0000256" key="1">
    <source>
        <dbReference type="SAM" id="MobiDB-lite"/>
    </source>
</evidence>
<keyword evidence="4" id="KW-1185">Reference proteome</keyword>
<organism evidence="3 4">
    <name type="scientific">Olea europaea subsp. europaea</name>
    <dbReference type="NCBI Taxonomy" id="158383"/>
    <lineage>
        <taxon>Eukaryota</taxon>
        <taxon>Viridiplantae</taxon>
        <taxon>Streptophyta</taxon>
        <taxon>Embryophyta</taxon>
        <taxon>Tracheophyta</taxon>
        <taxon>Spermatophyta</taxon>
        <taxon>Magnoliopsida</taxon>
        <taxon>eudicotyledons</taxon>
        <taxon>Gunneridae</taxon>
        <taxon>Pentapetalae</taxon>
        <taxon>asterids</taxon>
        <taxon>lamiids</taxon>
        <taxon>Lamiales</taxon>
        <taxon>Oleaceae</taxon>
        <taxon>Oleeae</taxon>
        <taxon>Olea</taxon>
    </lineage>
</organism>
<dbReference type="Proteomes" id="UP000594638">
    <property type="component" value="Unassembled WGS sequence"/>
</dbReference>
<feature type="region of interest" description="Disordered" evidence="1">
    <location>
        <begin position="58"/>
        <end position="100"/>
    </location>
</feature>
<evidence type="ECO:0000313" key="4">
    <source>
        <dbReference type="Proteomes" id="UP000594638"/>
    </source>
</evidence>
<dbReference type="AlphaFoldDB" id="A0A8S0TYM2"/>
<sequence>MDEFLSYAELDGNGQQMSKRIEVVEELPVDKRACSSSDFRMSASTSSWTPEIDMEMDTLSWTSRSTQSKENGENGSVYEHFDSNHSIRNSYRRHLQDDQS</sequence>
<dbReference type="Pfam" id="PF25579">
    <property type="entry name" value="TPR_TRIP12_N"/>
    <property type="match status" value="1"/>
</dbReference>
<feature type="compositionally biased region" description="Polar residues" evidence="1">
    <location>
        <begin position="59"/>
        <end position="69"/>
    </location>
</feature>
<reference evidence="3 4" key="1">
    <citation type="submission" date="2019-12" db="EMBL/GenBank/DDBJ databases">
        <authorList>
            <person name="Alioto T."/>
            <person name="Alioto T."/>
            <person name="Gomez Garrido J."/>
        </authorList>
    </citation>
    <scope>NUCLEOTIDE SEQUENCE [LARGE SCALE GENOMIC DNA]</scope>
</reference>
<protein>
    <submittedName>
        <fullName evidence="3">E3 ubiquitin-protein ligase UPL4</fullName>
    </submittedName>
</protein>
<comment type="caution">
    <text evidence="3">The sequence shown here is derived from an EMBL/GenBank/DDBJ whole genome shotgun (WGS) entry which is preliminary data.</text>
</comment>
<accession>A0A8S0TYM2</accession>
<name>A0A8S0TYM2_OLEEU</name>
<evidence type="ECO:0000313" key="3">
    <source>
        <dbReference type="EMBL" id="CAA3009187.1"/>
    </source>
</evidence>
<dbReference type="InterPro" id="IPR057948">
    <property type="entry name" value="TPR_TRIP12_N"/>
</dbReference>
<feature type="domain" description="E3 ubiquitin-protein ligase TRIP12-like TPR repeats" evidence="2">
    <location>
        <begin position="18"/>
        <end position="99"/>
    </location>
</feature>
<proteinExistence type="predicted"/>
<dbReference type="EMBL" id="CACTIH010007313">
    <property type="protein sequence ID" value="CAA3009187.1"/>
    <property type="molecule type" value="Genomic_DNA"/>
</dbReference>
<gene>
    <name evidence="3" type="ORF">OLEA9_A120396</name>
</gene>
<dbReference type="Gramene" id="OE9A120396T1">
    <property type="protein sequence ID" value="OE9A120396C1"/>
    <property type="gene ID" value="OE9A120396"/>
</dbReference>
<evidence type="ECO:0000259" key="2">
    <source>
        <dbReference type="Pfam" id="PF25579"/>
    </source>
</evidence>